<evidence type="ECO:0000256" key="4">
    <source>
        <dbReference type="ARBA" id="ARBA00022679"/>
    </source>
</evidence>
<feature type="domain" description="CNH" evidence="13">
    <location>
        <begin position="951"/>
        <end position="1238"/>
    </location>
</feature>
<feature type="compositionally biased region" description="Basic and acidic residues" evidence="11">
    <location>
        <begin position="350"/>
        <end position="370"/>
    </location>
</feature>
<keyword evidence="7 10" id="KW-0067">ATP-binding</keyword>
<evidence type="ECO:0000256" key="7">
    <source>
        <dbReference type="ARBA" id="ARBA00022840"/>
    </source>
</evidence>
<evidence type="ECO:0000256" key="1">
    <source>
        <dbReference type="ARBA" id="ARBA00008874"/>
    </source>
</evidence>
<keyword evidence="4" id="KW-0808">Transferase</keyword>
<dbReference type="SMART" id="SM00220">
    <property type="entry name" value="S_TKc"/>
    <property type="match status" value="1"/>
</dbReference>
<keyword evidence="6 14" id="KW-0418">Kinase</keyword>
<dbReference type="SMART" id="SM00036">
    <property type="entry name" value="CNH"/>
    <property type="match status" value="1"/>
</dbReference>
<comment type="similarity">
    <text evidence="1">Belongs to the protein kinase superfamily. STE Ser/Thr protein kinase family. STE20 subfamily.</text>
</comment>
<dbReference type="GO" id="GO:0005829">
    <property type="term" value="C:cytosol"/>
    <property type="evidence" value="ECO:0007669"/>
    <property type="project" value="TreeGrafter"/>
</dbReference>
<dbReference type="PROSITE" id="PS00108">
    <property type="entry name" value="PROTEIN_KINASE_ST"/>
    <property type="match status" value="1"/>
</dbReference>
<dbReference type="PROSITE" id="PS50219">
    <property type="entry name" value="CNH"/>
    <property type="match status" value="1"/>
</dbReference>
<protein>
    <recommendedName>
        <fullName evidence="2">non-specific serine/threonine protein kinase</fullName>
        <ecNumber evidence="2">2.7.11.1</ecNumber>
    </recommendedName>
</protein>
<evidence type="ECO:0000256" key="10">
    <source>
        <dbReference type="PROSITE-ProRule" id="PRU10141"/>
    </source>
</evidence>
<dbReference type="Pfam" id="PF00780">
    <property type="entry name" value="CNH"/>
    <property type="match status" value="1"/>
</dbReference>
<feature type="region of interest" description="Disordered" evidence="11">
    <location>
        <begin position="839"/>
        <end position="870"/>
    </location>
</feature>
<dbReference type="Proteomes" id="UP000693946">
    <property type="component" value="Linkage Group LG13"/>
</dbReference>
<dbReference type="FunFam" id="1.10.510.10:FF:000003">
    <property type="entry name" value="TRAF2 and NCK-interacting protein kinase isoform 4"/>
    <property type="match status" value="1"/>
</dbReference>
<comment type="caution">
    <text evidence="14">The sequence shown here is derived from an EMBL/GenBank/DDBJ whole genome shotgun (WGS) entry which is preliminary data.</text>
</comment>
<evidence type="ECO:0000256" key="6">
    <source>
        <dbReference type="ARBA" id="ARBA00022777"/>
    </source>
</evidence>
<evidence type="ECO:0000256" key="5">
    <source>
        <dbReference type="ARBA" id="ARBA00022741"/>
    </source>
</evidence>
<dbReference type="PANTHER" id="PTHR47096:SF1">
    <property type="entry name" value="MISSHAPEN LIKE KINASE 1"/>
    <property type="match status" value="1"/>
</dbReference>
<dbReference type="EC" id="2.7.11.1" evidence="2"/>
<keyword evidence="3" id="KW-0723">Serine/threonine-protein kinase</keyword>
<evidence type="ECO:0000256" key="3">
    <source>
        <dbReference type="ARBA" id="ARBA00022527"/>
    </source>
</evidence>
<dbReference type="Pfam" id="PF00069">
    <property type="entry name" value="Pkinase"/>
    <property type="match status" value="1"/>
</dbReference>
<feature type="domain" description="Protein kinase" evidence="12">
    <location>
        <begin position="25"/>
        <end position="289"/>
    </location>
</feature>
<dbReference type="GO" id="GO:0005524">
    <property type="term" value="F:ATP binding"/>
    <property type="evidence" value="ECO:0007669"/>
    <property type="project" value="UniProtKB-UniRule"/>
</dbReference>
<dbReference type="InterPro" id="IPR000719">
    <property type="entry name" value="Prot_kinase_dom"/>
</dbReference>
<organism evidence="14 15">
    <name type="scientific">Solea senegalensis</name>
    <name type="common">Senegalese sole</name>
    <dbReference type="NCBI Taxonomy" id="28829"/>
    <lineage>
        <taxon>Eukaryota</taxon>
        <taxon>Metazoa</taxon>
        <taxon>Chordata</taxon>
        <taxon>Craniata</taxon>
        <taxon>Vertebrata</taxon>
        <taxon>Euteleostomi</taxon>
        <taxon>Actinopterygii</taxon>
        <taxon>Neopterygii</taxon>
        <taxon>Teleostei</taxon>
        <taxon>Neoteleostei</taxon>
        <taxon>Acanthomorphata</taxon>
        <taxon>Carangaria</taxon>
        <taxon>Pleuronectiformes</taxon>
        <taxon>Pleuronectoidei</taxon>
        <taxon>Soleidae</taxon>
        <taxon>Solea</taxon>
    </lineage>
</organism>
<feature type="compositionally biased region" description="Basic and acidic residues" evidence="11">
    <location>
        <begin position="676"/>
        <end position="685"/>
    </location>
</feature>
<proteinExistence type="inferred from homology"/>
<comment type="catalytic activity">
    <reaction evidence="9">
        <text>L-seryl-[protein] + ATP = O-phospho-L-seryl-[protein] + ADP + H(+)</text>
        <dbReference type="Rhea" id="RHEA:17989"/>
        <dbReference type="Rhea" id="RHEA-COMP:9863"/>
        <dbReference type="Rhea" id="RHEA-COMP:11604"/>
        <dbReference type="ChEBI" id="CHEBI:15378"/>
        <dbReference type="ChEBI" id="CHEBI:29999"/>
        <dbReference type="ChEBI" id="CHEBI:30616"/>
        <dbReference type="ChEBI" id="CHEBI:83421"/>
        <dbReference type="ChEBI" id="CHEBI:456216"/>
        <dbReference type="EC" id="2.7.11.1"/>
    </reaction>
</comment>
<gene>
    <name evidence="14" type="ORF">JOB18_007250</name>
</gene>
<feature type="binding site" evidence="10">
    <location>
        <position position="54"/>
    </location>
    <ligand>
        <name>ATP</name>
        <dbReference type="ChEBI" id="CHEBI:30616"/>
    </ligand>
</feature>
<keyword evidence="15" id="KW-1185">Reference proteome</keyword>
<evidence type="ECO:0000259" key="12">
    <source>
        <dbReference type="PROSITE" id="PS50011"/>
    </source>
</evidence>
<feature type="region of interest" description="Disordered" evidence="11">
    <location>
        <begin position="295"/>
        <end position="437"/>
    </location>
</feature>
<sequence>MSENAPTRSLDDIDLAALRDPAGIFELVEVVGNGTYGQVYKGRHVKTGQLAAIKVMDVTEEEEEEIKAEINMLKKYSHHRNIATYYGAFVKKSPPGHDDQLWLVMEFCGAGSVTDLVKNTKGSSLKEDWIAYICREILRGLSHLHAHKVIHRDIKGQNVLLTENAEVKLVDFGVSAQLDRTVGRRNTFIGTPYWMAPEVIACDENPDSTYDYRSDIWSLGITAIEMAEGAPPLCDMHPMRALFLIPRNPPPKLKSKKWSKKFIDFIEGCLVKTYPSRPSTEQLLKHSFIRDQPTERQVRIQLKDHIDRTRKKRGEKEETEYEYSGSDEEDENRGDDRESSSILNVPGESTLRRDFQRLQQENKERSEAHKRQQAQLAAQRRDPEEHKRQLLHDRQKRIEEQKEQRRRLEEQQRKEREMVRQQEKGPHRRLDDMRREEDRRLAEREQEFIRHKLEEEQRQLEILQQQLLQEQALLMEYKRKQLEEQRQSERLQRQLQQEHAYLVSLQQQQQEKKPQLYHYNKNLESNNKPTWAREVEERSKLNRQGSPKICTTVSDTAIQSRSDSISQSGVVQSAQTPPMQRPVEPQGGQSKDPSLTPAPRPIHSRELVRQNSDPTSETPGPQVHQIREDRGPWIRLPDVELPPKIPQRTASIATALNTNLTSGIRHPVRASNPDLSRNDRWERGDSMSIISNLPQTGSLERHRILSSSKMESPILSHDSRHKPGESRTSSRPGRPASYKRAIGEDHGLFAKERAEEQPRPPVKANDYSSSSESSESSEESESGEGAEEEESPTDRHRDADTDSVNTMVVHEDEGEAGEGEQAGGYGDQTMLVQRTPEKRSHNGYTNLPDVVQPSHSPTDSATHSSPGKDSVYDYQSRGLVKASGKSSFTTFVDLGMYHSPGVTGDNMSVTGSRFEQLKMEVRKGSMVNVNPTNTRPPNDTPEIRKYKKRFNSEILCAALWGVNLLVGTENGLKLLDRSGQGKVYPLINSRRFQQMDVLEGLNLLITISGKKNKVRVYYLAWLRNKILHNDPEVEKKQGWTTVGEMEGCVHYKVVKYERIKFLVIALKNAVEVYAWAPKPYHKFMAFKSFADLPHRPVLVDLTVEEGQRLKVIYGSCAGFHAIDVDSGNNYDIYIPVHIQSQVTPHAIVFLPSSDGMEMLLCYEDEGVYVNTYGRIIKDVVLQWGEMPTSVAHICSNQIMGWGEKAIEIRSVETGHLDGVFMHKRAQRLKFLCERNDKVFFASVRSGGSSQVYFMTLNRNCIMNW</sequence>
<feature type="compositionally biased region" description="Acidic residues" evidence="11">
    <location>
        <begin position="317"/>
        <end position="333"/>
    </location>
</feature>
<feature type="region of interest" description="Disordered" evidence="11">
    <location>
        <begin position="663"/>
        <end position="803"/>
    </location>
</feature>
<evidence type="ECO:0000256" key="8">
    <source>
        <dbReference type="ARBA" id="ARBA00047899"/>
    </source>
</evidence>
<dbReference type="InterPro" id="IPR051700">
    <property type="entry name" value="STE20_Ser-Thr_kinase"/>
</dbReference>
<feature type="compositionally biased region" description="Basic and acidic residues" evidence="11">
    <location>
        <begin position="295"/>
        <end position="307"/>
    </location>
</feature>
<dbReference type="PROSITE" id="PS50011">
    <property type="entry name" value="PROTEIN_KINASE_DOM"/>
    <property type="match status" value="1"/>
</dbReference>
<reference evidence="14 15" key="1">
    <citation type="journal article" date="2021" name="Sci. Rep.">
        <title>Chromosome anchoring in Senegalese sole (Solea senegalensis) reveals sex-associated markers and genome rearrangements in flatfish.</title>
        <authorList>
            <person name="Guerrero-Cozar I."/>
            <person name="Gomez-Garrido J."/>
            <person name="Berbel C."/>
            <person name="Martinez-Blanch J.F."/>
            <person name="Alioto T."/>
            <person name="Claros M.G."/>
            <person name="Gagnaire P.A."/>
            <person name="Manchado M."/>
        </authorList>
    </citation>
    <scope>NUCLEOTIDE SEQUENCE [LARGE SCALE GENOMIC DNA]</scope>
    <source>
        <strain evidence="14">Sse05_10M</strain>
    </source>
</reference>
<feature type="compositionally biased region" description="Basic and acidic residues" evidence="11">
    <location>
        <begin position="741"/>
        <end position="758"/>
    </location>
</feature>
<feature type="region of interest" description="Disordered" evidence="11">
    <location>
        <begin position="520"/>
        <end position="631"/>
    </location>
</feature>
<feature type="compositionally biased region" description="Basic and acidic residues" evidence="11">
    <location>
        <begin position="531"/>
        <end position="540"/>
    </location>
</feature>
<accession>A0AAV6SD99</accession>
<comment type="catalytic activity">
    <reaction evidence="8">
        <text>L-threonyl-[protein] + ATP = O-phospho-L-threonyl-[protein] + ADP + H(+)</text>
        <dbReference type="Rhea" id="RHEA:46608"/>
        <dbReference type="Rhea" id="RHEA-COMP:11060"/>
        <dbReference type="Rhea" id="RHEA-COMP:11605"/>
        <dbReference type="ChEBI" id="CHEBI:15378"/>
        <dbReference type="ChEBI" id="CHEBI:30013"/>
        <dbReference type="ChEBI" id="CHEBI:30616"/>
        <dbReference type="ChEBI" id="CHEBI:61977"/>
        <dbReference type="ChEBI" id="CHEBI:456216"/>
        <dbReference type="EC" id="2.7.11.1"/>
    </reaction>
</comment>
<feature type="compositionally biased region" description="Polar residues" evidence="11">
    <location>
        <begin position="853"/>
        <end position="867"/>
    </location>
</feature>
<dbReference type="InterPro" id="IPR001180">
    <property type="entry name" value="CNH_dom"/>
</dbReference>
<evidence type="ECO:0000259" key="13">
    <source>
        <dbReference type="PROSITE" id="PS50219"/>
    </source>
</evidence>
<name>A0AAV6SD99_SOLSE</name>
<dbReference type="InterPro" id="IPR017441">
    <property type="entry name" value="Protein_kinase_ATP_BS"/>
</dbReference>
<dbReference type="GO" id="GO:0004674">
    <property type="term" value="F:protein serine/threonine kinase activity"/>
    <property type="evidence" value="ECO:0007669"/>
    <property type="project" value="UniProtKB-KW"/>
</dbReference>
<dbReference type="PROSITE" id="PS00107">
    <property type="entry name" value="PROTEIN_KINASE_ATP"/>
    <property type="match status" value="1"/>
</dbReference>
<feature type="compositionally biased region" description="Polar residues" evidence="11">
    <location>
        <begin position="688"/>
        <end position="698"/>
    </location>
</feature>
<keyword evidence="5 10" id="KW-0547">Nucleotide-binding</keyword>
<evidence type="ECO:0000256" key="2">
    <source>
        <dbReference type="ARBA" id="ARBA00012513"/>
    </source>
</evidence>
<dbReference type="FunFam" id="3.30.200.20:FF:000006">
    <property type="entry name" value="TRAF2 and NCK-interacting protein kinase isoform 4"/>
    <property type="match status" value="1"/>
</dbReference>
<evidence type="ECO:0000256" key="9">
    <source>
        <dbReference type="ARBA" id="ARBA00048679"/>
    </source>
</evidence>
<feature type="compositionally biased region" description="Polar residues" evidence="11">
    <location>
        <begin position="542"/>
        <end position="578"/>
    </location>
</feature>
<feature type="compositionally biased region" description="Acidic residues" evidence="11">
    <location>
        <begin position="775"/>
        <end position="791"/>
    </location>
</feature>
<feature type="compositionally biased region" description="Polar residues" evidence="11">
    <location>
        <begin position="609"/>
        <end position="619"/>
    </location>
</feature>
<dbReference type="CDD" id="cd06636">
    <property type="entry name" value="STKc_MAP4K4_6_N"/>
    <property type="match status" value="1"/>
</dbReference>
<evidence type="ECO:0000256" key="11">
    <source>
        <dbReference type="SAM" id="MobiDB-lite"/>
    </source>
</evidence>
<evidence type="ECO:0000313" key="15">
    <source>
        <dbReference type="Proteomes" id="UP000693946"/>
    </source>
</evidence>
<dbReference type="InterPro" id="IPR008271">
    <property type="entry name" value="Ser/Thr_kinase_AS"/>
</dbReference>
<dbReference type="EMBL" id="JAGKHQ010000005">
    <property type="protein sequence ID" value="KAG7515391.1"/>
    <property type="molecule type" value="Genomic_DNA"/>
</dbReference>
<feature type="compositionally biased region" description="Basic and acidic residues" evidence="11">
    <location>
        <begin position="379"/>
        <end position="437"/>
    </location>
</feature>
<dbReference type="PANTHER" id="PTHR47096">
    <property type="entry name" value="MISSHAPEN LIKE KINASE 1"/>
    <property type="match status" value="1"/>
</dbReference>
<evidence type="ECO:0000313" key="14">
    <source>
        <dbReference type="EMBL" id="KAG7515391.1"/>
    </source>
</evidence>
<dbReference type="AlphaFoldDB" id="A0AAV6SD99"/>